<feature type="signal peptide" evidence="1">
    <location>
        <begin position="1"/>
        <end position="33"/>
    </location>
</feature>
<evidence type="ECO:0000313" key="3">
    <source>
        <dbReference type="Proteomes" id="UP000515292"/>
    </source>
</evidence>
<evidence type="ECO:0000256" key="1">
    <source>
        <dbReference type="SAM" id="SignalP"/>
    </source>
</evidence>
<dbReference type="NCBIfam" id="TIGR04433">
    <property type="entry name" value="UrcA_uranyl"/>
    <property type="match status" value="1"/>
</dbReference>
<dbReference type="InterPro" id="IPR030972">
    <property type="entry name" value="UrcA_uranyl"/>
</dbReference>
<sequence length="118" mass="12140">MTDTPILRTLTLGTLALVASGACMMAAAGPVQAAEAPRATVRYADLDLATSAGRATLDARIRGAARNVCGVDPRNLADLSRQRACMAQAIGHANITLAARATLPQLANQFPTAAQPQS</sequence>
<dbReference type="AlphaFoldDB" id="A0A7G5IMI4"/>
<accession>A0A7G5IMI4</accession>
<evidence type="ECO:0000313" key="2">
    <source>
        <dbReference type="EMBL" id="QMW24576.1"/>
    </source>
</evidence>
<gene>
    <name evidence="2" type="ORF">H3309_07995</name>
</gene>
<keyword evidence="1" id="KW-0732">Signal</keyword>
<keyword evidence="3" id="KW-1185">Reference proteome</keyword>
<reference evidence="2 3" key="1">
    <citation type="submission" date="2020-07" db="EMBL/GenBank/DDBJ databases">
        <title>Complete genome sequence for Sandaracinobacter sp. M6.</title>
        <authorList>
            <person name="Tang Y."/>
            <person name="Liu Q."/>
            <person name="Guo Z."/>
            <person name="Lei P."/>
            <person name="Huang B."/>
        </authorList>
    </citation>
    <scope>NUCLEOTIDE SEQUENCE [LARGE SCALE GENOMIC DNA]</scope>
    <source>
        <strain evidence="2 3">M6</strain>
    </source>
</reference>
<organism evidence="2 3">
    <name type="scientific">Sandaracinobacteroides saxicola</name>
    <dbReference type="NCBI Taxonomy" id="2759707"/>
    <lineage>
        <taxon>Bacteria</taxon>
        <taxon>Pseudomonadati</taxon>
        <taxon>Pseudomonadota</taxon>
        <taxon>Alphaproteobacteria</taxon>
        <taxon>Sphingomonadales</taxon>
        <taxon>Sphingosinicellaceae</taxon>
        <taxon>Sandaracinobacteroides</taxon>
    </lineage>
</organism>
<feature type="chain" id="PRO_5028817578" evidence="1">
    <location>
        <begin position="34"/>
        <end position="118"/>
    </location>
</feature>
<name>A0A7G5IMI4_9SPHN</name>
<dbReference type="Proteomes" id="UP000515292">
    <property type="component" value="Chromosome"/>
</dbReference>
<dbReference type="KEGG" id="sand:H3309_07995"/>
<proteinExistence type="predicted"/>
<protein>
    <submittedName>
        <fullName evidence="2">UrcA family protein</fullName>
    </submittedName>
</protein>
<dbReference type="EMBL" id="CP059851">
    <property type="protein sequence ID" value="QMW24576.1"/>
    <property type="molecule type" value="Genomic_DNA"/>
</dbReference>